<keyword evidence="2" id="KW-1185">Reference proteome</keyword>
<dbReference type="RefSeq" id="WP_145340077.1">
    <property type="nucleotide sequence ID" value="NZ_SMLY01000068.1"/>
</dbReference>
<evidence type="ECO:0008006" key="3">
    <source>
        <dbReference type="Google" id="ProtNLM"/>
    </source>
</evidence>
<dbReference type="SUPFAM" id="SSF53850">
    <property type="entry name" value="Periplasmic binding protein-like II"/>
    <property type="match status" value="1"/>
</dbReference>
<evidence type="ECO:0000313" key="2">
    <source>
        <dbReference type="Proteomes" id="UP000320593"/>
    </source>
</evidence>
<dbReference type="AlphaFoldDB" id="A0A562TG87"/>
<gene>
    <name evidence="1" type="ORF">JM93_00077</name>
</gene>
<evidence type="ECO:0000313" key="1">
    <source>
        <dbReference type="EMBL" id="TWI92535.1"/>
    </source>
</evidence>
<dbReference type="Proteomes" id="UP000320593">
    <property type="component" value="Unassembled WGS sequence"/>
</dbReference>
<proteinExistence type="predicted"/>
<comment type="caution">
    <text evidence="1">The sequence shown here is derived from an EMBL/GenBank/DDBJ whole genome shotgun (WGS) entry which is preliminary data.</text>
</comment>
<sequence>MNRLLLGLLAVFASVSGCLAEVFRLGIVGEDESRYDYEIGLIELALQKAEGDHTLEIVAHPNSSQSRVLLMLMNDVADFDVTFSGIDRERHARLLTVPVPLQRGLLGLRILIVSERHKDRLAGVETLEDLKKVPIGSGTGWPDTSILENAGFSVAQSDYESLFKMVYKGRIAGYARGVAEPYREVAVRAADMPGLAIDTRLLLAYPFDTFFFVGKQDKKRHDILLQGLTRAYEDGSFMTYFEGHPRIRSVFLQADLDRRVRFDIENPFLPEAFQNIPDKYWHR</sequence>
<name>A0A562TG87_9HYPH</name>
<accession>A0A562TG87</accession>
<reference evidence="1 2" key="1">
    <citation type="submission" date="2019-07" db="EMBL/GenBank/DDBJ databases">
        <title>Genomic Encyclopedia of Archaeal and Bacterial Type Strains, Phase II (KMG-II): from individual species to whole genera.</title>
        <authorList>
            <person name="Goeker M."/>
        </authorList>
    </citation>
    <scope>NUCLEOTIDE SEQUENCE [LARGE SCALE GENOMIC DNA]</scope>
    <source>
        <strain evidence="1 2">ATCC BAA-252</strain>
    </source>
</reference>
<dbReference type="OrthoDB" id="547680at2"/>
<protein>
    <recommendedName>
        <fullName evidence="3">ABC-type amino acid transport substrate-binding protein</fullName>
    </recommendedName>
</protein>
<dbReference type="PROSITE" id="PS51257">
    <property type="entry name" value="PROKAR_LIPOPROTEIN"/>
    <property type="match status" value="1"/>
</dbReference>
<dbReference type="EMBL" id="VLLF01000001">
    <property type="protein sequence ID" value="TWI92535.1"/>
    <property type="molecule type" value="Genomic_DNA"/>
</dbReference>
<organism evidence="1 2">
    <name type="scientific">Roseibium hamelinense</name>
    <dbReference type="NCBI Taxonomy" id="150831"/>
    <lineage>
        <taxon>Bacteria</taxon>
        <taxon>Pseudomonadati</taxon>
        <taxon>Pseudomonadota</taxon>
        <taxon>Alphaproteobacteria</taxon>
        <taxon>Hyphomicrobiales</taxon>
        <taxon>Stappiaceae</taxon>
        <taxon>Roseibium</taxon>
    </lineage>
</organism>